<protein>
    <submittedName>
        <fullName evidence="7">Cytochrome C</fullName>
    </submittedName>
</protein>
<gene>
    <name evidence="7" type="ORF">BIT28_19670</name>
</gene>
<dbReference type="Gene3D" id="1.10.760.10">
    <property type="entry name" value="Cytochrome c-like domain"/>
    <property type="match status" value="1"/>
</dbReference>
<comment type="caution">
    <text evidence="7">The sequence shown here is derived from an EMBL/GenBank/DDBJ whole genome shotgun (WGS) entry which is preliminary data.</text>
</comment>
<name>A0A1Q9GHZ4_9GAMM</name>
<organism evidence="7 8">
    <name type="scientific">Photobacterium proteolyticum</name>
    <dbReference type="NCBI Taxonomy" id="1903952"/>
    <lineage>
        <taxon>Bacteria</taxon>
        <taxon>Pseudomonadati</taxon>
        <taxon>Pseudomonadota</taxon>
        <taxon>Gammaproteobacteria</taxon>
        <taxon>Vibrionales</taxon>
        <taxon>Vibrionaceae</taxon>
        <taxon>Photobacterium</taxon>
    </lineage>
</organism>
<evidence type="ECO:0000256" key="1">
    <source>
        <dbReference type="ARBA" id="ARBA00022617"/>
    </source>
</evidence>
<keyword evidence="8" id="KW-1185">Reference proteome</keyword>
<keyword evidence="3 4" id="KW-0408">Iron</keyword>
<dbReference type="GO" id="GO:0009055">
    <property type="term" value="F:electron transfer activity"/>
    <property type="evidence" value="ECO:0007669"/>
    <property type="project" value="InterPro"/>
</dbReference>
<evidence type="ECO:0000256" key="4">
    <source>
        <dbReference type="PROSITE-ProRule" id="PRU00433"/>
    </source>
</evidence>
<dbReference type="GO" id="GO:0020037">
    <property type="term" value="F:heme binding"/>
    <property type="evidence" value="ECO:0007669"/>
    <property type="project" value="InterPro"/>
</dbReference>
<reference evidence="7 8" key="1">
    <citation type="submission" date="2016-09" db="EMBL/GenBank/DDBJ databases">
        <title>Photobacterium proteolyticum sp. nov. a protease producing bacterium isolated from ocean sediments of Laizhou Bay.</title>
        <authorList>
            <person name="Li Y."/>
        </authorList>
    </citation>
    <scope>NUCLEOTIDE SEQUENCE [LARGE SCALE GENOMIC DNA]</scope>
    <source>
        <strain evidence="7 8">13-12</strain>
    </source>
</reference>
<feature type="chain" id="PRO_5012389930" evidence="5">
    <location>
        <begin position="25"/>
        <end position="272"/>
    </location>
</feature>
<dbReference type="AlphaFoldDB" id="A0A1Q9GHZ4"/>
<evidence type="ECO:0000256" key="5">
    <source>
        <dbReference type="SAM" id="SignalP"/>
    </source>
</evidence>
<dbReference type="STRING" id="1903952.BIT28_19670"/>
<accession>A0A1Q9GHZ4</accession>
<dbReference type="EMBL" id="MJIL01000085">
    <property type="protein sequence ID" value="OLQ74101.1"/>
    <property type="molecule type" value="Genomic_DNA"/>
</dbReference>
<dbReference type="InterPro" id="IPR009056">
    <property type="entry name" value="Cyt_c-like_dom"/>
</dbReference>
<dbReference type="RefSeq" id="WP_075766056.1">
    <property type="nucleotide sequence ID" value="NZ_MJIL01000085.1"/>
</dbReference>
<proteinExistence type="predicted"/>
<evidence type="ECO:0000313" key="8">
    <source>
        <dbReference type="Proteomes" id="UP000186905"/>
    </source>
</evidence>
<dbReference type="SUPFAM" id="SSF46626">
    <property type="entry name" value="Cytochrome c"/>
    <property type="match status" value="1"/>
</dbReference>
<keyword evidence="1 4" id="KW-0349">Heme</keyword>
<sequence>MMRSTLWMKWFSVLCLLCVWSVNASSAKLVFSEEGETVNALTLGVMKKQLLTHQIDIYDPQYKKNKRYLAFALHDVMALAYGKSWESKLSTDVKFVALDGYQAVSPFDKLLEQGGYIVYRDAEQPDWELIGHNQSNPGPFYMVWTGNKQTPKQAYPWPYQLAVIDTVEFKNQYPALYPQQVKETTNVFAGFKLFKDRCMKCHALDQQGGKVGPDLNAPMNILAYRSPEILREYIRQPSKFRYTQMPDHTDLSFQQIDSILEYLAYQGKAAKR</sequence>
<dbReference type="GO" id="GO:0046872">
    <property type="term" value="F:metal ion binding"/>
    <property type="evidence" value="ECO:0007669"/>
    <property type="project" value="UniProtKB-KW"/>
</dbReference>
<feature type="signal peptide" evidence="5">
    <location>
        <begin position="1"/>
        <end position="24"/>
    </location>
</feature>
<keyword evidence="5" id="KW-0732">Signal</keyword>
<evidence type="ECO:0000259" key="6">
    <source>
        <dbReference type="PROSITE" id="PS51007"/>
    </source>
</evidence>
<dbReference type="PROSITE" id="PS51007">
    <property type="entry name" value="CYTC"/>
    <property type="match status" value="1"/>
</dbReference>
<dbReference type="Pfam" id="PF00034">
    <property type="entry name" value="Cytochrom_C"/>
    <property type="match status" value="1"/>
</dbReference>
<feature type="domain" description="Cytochrome c" evidence="6">
    <location>
        <begin position="185"/>
        <end position="267"/>
    </location>
</feature>
<keyword evidence="2 4" id="KW-0479">Metal-binding</keyword>
<evidence type="ECO:0000256" key="3">
    <source>
        <dbReference type="ARBA" id="ARBA00023004"/>
    </source>
</evidence>
<evidence type="ECO:0000256" key="2">
    <source>
        <dbReference type="ARBA" id="ARBA00022723"/>
    </source>
</evidence>
<dbReference type="Proteomes" id="UP000186905">
    <property type="component" value="Unassembled WGS sequence"/>
</dbReference>
<evidence type="ECO:0000313" key="7">
    <source>
        <dbReference type="EMBL" id="OLQ74101.1"/>
    </source>
</evidence>
<dbReference type="InterPro" id="IPR036909">
    <property type="entry name" value="Cyt_c-like_dom_sf"/>
</dbReference>